<organism evidence="1 2">
    <name type="scientific">Acidithiobacillus ferruginosus</name>
    <dbReference type="NCBI Taxonomy" id="3063951"/>
    <lineage>
        <taxon>Bacteria</taxon>
        <taxon>Pseudomonadati</taxon>
        <taxon>Pseudomonadota</taxon>
        <taxon>Acidithiobacillia</taxon>
        <taxon>Acidithiobacillales</taxon>
        <taxon>Acidithiobacillaceae</taxon>
        <taxon>Acidithiobacillus</taxon>
    </lineage>
</organism>
<reference evidence="1 2" key="1">
    <citation type="journal article" date="2021" name="ISME J.">
        <title>Genomic evolution of the class Acidithiobacillia: deep-branching Proteobacteria living in extreme acidic conditions.</title>
        <authorList>
            <person name="Moya-Beltran A."/>
            <person name="Beard S."/>
            <person name="Rojas-Villalobos C."/>
            <person name="Issotta F."/>
            <person name="Gallardo Y."/>
            <person name="Ulloa R."/>
            <person name="Giaveno A."/>
            <person name="Degli Esposti M."/>
            <person name="Johnson D.B."/>
            <person name="Quatrini R."/>
        </authorList>
    </citation>
    <scope>NUCLEOTIDE SEQUENCE [LARGE SCALE GENOMIC DNA]</scope>
    <source>
        <strain evidence="1 2">CF3</strain>
    </source>
</reference>
<keyword evidence="2" id="KW-1185">Reference proteome</keyword>
<evidence type="ECO:0000313" key="1">
    <source>
        <dbReference type="EMBL" id="XRP74685.1"/>
    </source>
</evidence>
<gene>
    <name evidence="1" type="ORF">HF292_015570</name>
</gene>
<geneLocation type="plasmid" evidence="1 2">
    <name>pCF3-3</name>
</geneLocation>
<keyword evidence="1" id="KW-0614">Plasmid</keyword>
<dbReference type="Proteomes" id="UP001196097">
    <property type="component" value="Plasmid pCF3-3"/>
</dbReference>
<proteinExistence type="predicted"/>
<evidence type="ECO:0000313" key="2">
    <source>
        <dbReference type="Proteomes" id="UP001196097"/>
    </source>
</evidence>
<dbReference type="EMBL" id="CP130949">
    <property type="protein sequence ID" value="XRP74685.1"/>
    <property type="molecule type" value="Genomic_DNA"/>
</dbReference>
<sequence length="86" mass="9990">MPTIDRIDGALVIIYPNDHNPAHVHVEKGDRAAVVILNCPHGPLELRENFGFSRTELRHIFERILSDLETFCTQWEKYHGPDRRNT</sequence>
<name>A0ACD5IM61_9PROT</name>
<accession>A0ACD5IM61</accession>
<protein>
    <submittedName>
        <fullName evidence="1">DUF4160 domain-containing protein</fullName>
    </submittedName>
</protein>